<accession>A0A9D1RM15</accession>
<evidence type="ECO:0000313" key="1">
    <source>
        <dbReference type="EMBL" id="HIW90801.1"/>
    </source>
</evidence>
<organism evidence="1 2">
    <name type="scientific">Candidatus Corynebacterium avicola</name>
    <dbReference type="NCBI Taxonomy" id="2838527"/>
    <lineage>
        <taxon>Bacteria</taxon>
        <taxon>Bacillati</taxon>
        <taxon>Actinomycetota</taxon>
        <taxon>Actinomycetes</taxon>
        <taxon>Mycobacteriales</taxon>
        <taxon>Corynebacteriaceae</taxon>
        <taxon>Corynebacterium</taxon>
    </lineage>
</organism>
<dbReference type="AlphaFoldDB" id="A0A9D1RM15"/>
<sequence>MTSPLPQNLRGIVTDYIDATTTSAATTQDAALILDDDAHLIEAHITGEWDEDDREHEKDAHQTIKTLLDTASSEDLEGVRQELAQSAEHLLNRL</sequence>
<gene>
    <name evidence="1" type="ORF">H9870_03945</name>
</gene>
<name>A0A9D1RM15_9CORY</name>
<protein>
    <submittedName>
        <fullName evidence="1">Uncharacterized protein</fullName>
    </submittedName>
</protein>
<proteinExistence type="predicted"/>
<comment type="caution">
    <text evidence="1">The sequence shown here is derived from an EMBL/GenBank/DDBJ whole genome shotgun (WGS) entry which is preliminary data.</text>
</comment>
<reference evidence="1" key="1">
    <citation type="journal article" date="2021" name="PeerJ">
        <title>Extensive microbial diversity within the chicken gut microbiome revealed by metagenomics and culture.</title>
        <authorList>
            <person name="Gilroy R."/>
            <person name="Ravi A."/>
            <person name="Getino M."/>
            <person name="Pursley I."/>
            <person name="Horton D.L."/>
            <person name="Alikhan N.F."/>
            <person name="Baker D."/>
            <person name="Gharbi K."/>
            <person name="Hall N."/>
            <person name="Watson M."/>
            <person name="Adriaenssens E.M."/>
            <person name="Foster-Nyarko E."/>
            <person name="Jarju S."/>
            <person name="Secka A."/>
            <person name="Antonio M."/>
            <person name="Oren A."/>
            <person name="Chaudhuri R.R."/>
            <person name="La Ragione R."/>
            <person name="Hildebrand F."/>
            <person name="Pallen M.J."/>
        </authorList>
    </citation>
    <scope>NUCLEOTIDE SEQUENCE</scope>
    <source>
        <strain evidence="1">CHK32-1732</strain>
    </source>
</reference>
<evidence type="ECO:0000313" key="2">
    <source>
        <dbReference type="Proteomes" id="UP000824190"/>
    </source>
</evidence>
<dbReference type="EMBL" id="DXGC01000039">
    <property type="protein sequence ID" value="HIW90801.1"/>
    <property type="molecule type" value="Genomic_DNA"/>
</dbReference>
<reference evidence="1" key="2">
    <citation type="submission" date="2021-04" db="EMBL/GenBank/DDBJ databases">
        <authorList>
            <person name="Gilroy R."/>
        </authorList>
    </citation>
    <scope>NUCLEOTIDE SEQUENCE</scope>
    <source>
        <strain evidence="1">CHK32-1732</strain>
    </source>
</reference>
<dbReference type="Proteomes" id="UP000824190">
    <property type="component" value="Unassembled WGS sequence"/>
</dbReference>